<dbReference type="VEuPathDB" id="FungiDB:ASPBRDRAFT_38148"/>
<dbReference type="RefSeq" id="XP_067483085.1">
    <property type="nucleotide sequence ID" value="XM_067623880.1"/>
</dbReference>
<name>A0A1L9UVT9_ASPBC</name>
<dbReference type="EMBL" id="KV878680">
    <property type="protein sequence ID" value="OJJ75838.1"/>
    <property type="molecule type" value="Genomic_DNA"/>
</dbReference>
<sequence>MKVNLTLKRAPSADDIAFLYESLKAIHPDVKETFREGLSISFAAPTTDVQEFGDLFRSWLDSPDSIMEGYAMVSDI</sequence>
<evidence type="ECO:0008006" key="3">
    <source>
        <dbReference type="Google" id="ProtNLM"/>
    </source>
</evidence>
<dbReference type="AlphaFoldDB" id="A0A1L9UVT9"/>
<proteinExistence type="predicted"/>
<evidence type="ECO:0000313" key="2">
    <source>
        <dbReference type="Proteomes" id="UP000184499"/>
    </source>
</evidence>
<dbReference type="GeneID" id="93576368"/>
<keyword evidence="2" id="KW-1185">Reference proteome</keyword>
<dbReference type="STRING" id="767769.A0A1L9UVT9"/>
<gene>
    <name evidence="1" type="ORF">ASPBRDRAFT_38148</name>
</gene>
<evidence type="ECO:0000313" key="1">
    <source>
        <dbReference type="EMBL" id="OJJ75838.1"/>
    </source>
</evidence>
<accession>A0A1L9UVT9</accession>
<dbReference type="Proteomes" id="UP000184499">
    <property type="component" value="Unassembled WGS sequence"/>
</dbReference>
<reference evidence="2" key="1">
    <citation type="journal article" date="2017" name="Genome Biol.">
        <title>Comparative genomics reveals high biological diversity and specific adaptations in the industrially and medically important fungal genus Aspergillus.</title>
        <authorList>
            <person name="de Vries R.P."/>
            <person name="Riley R."/>
            <person name="Wiebenga A."/>
            <person name="Aguilar-Osorio G."/>
            <person name="Amillis S."/>
            <person name="Uchima C.A."/>
            <person name="Anderluh G."/>
            <person name="Asadollahi M."/>
            <person name="Askin M."/>
            <person name="Barry K."/>
            <person name="Battaglia E."/>
            <person name="Bayram O."/>
            <person name="Benocci T."/>
            <person name="Braus-Stromeyer S.A."/>
            <person name="Caldana C."/>
            <person name="Canovas D."/>
            <person name="Cerqueira G.C."/>
            <person name="Chen F."/>
            <person name="Chen W."/>
            <person name="Choi C."/>
            <person name="Clum A."/>
            <person name="Dos Santos R.A."/>
            <person name="Damasio A.R."/>
            <person name="Diallinas G."/>
            <person name="Emri T."/>
            <person name="Fekete E."/>
            <person name="Flipphi M."/>
            <person name="Freyberg S."/>
            <person name="Gallo A."/>
            <person name="Gournas C."/>
            <person name="Habgood R."/>
            <person name="Hainaut M."/>
            <person name="Harispe M.L."/>
            <person name="Henrissat B."/>
            <person name="Hilden K.S."/>
            <person name="Hope R."/>
            <person name="Hossain A."/>
            <person name="Karabika E."/>
            <person name="Karaffa L."/>
            <person name="Karanyi Z."/>
            <person name="Krasevec N."/>
            <person name="Kuo A."/>
            <person name="Kusch H."/>
            <person name="LaButti K."/>
            <person name="Lagendijk E.L."/>
            <person name="Lapidus A."/>
            <person name="Levasseur A."/>
            <person name="Lindquist E."/>
            <person name="Lipzen A."/>
            <person name="Logrieco A.F."/>
            <person name="MacCabe A."/>
            <person name="Maekelae M.R."/>
            <person name="Malavazi I."/>
            <person name="Melin P."/>
            <person name="Meyer V."/>
            <person name="Mielnichuk N."/>
            <person name="Miskei M."/>
            <person name="Molnar A.P."/>
            <person name="Mule G."/>
            <person name="Ngan C.Y."/>
            <person name="Orejas M."/>
            <person name="Orosz E."/>
            <person name="Ouedraogo J.P."/>
            <person name="Overkamp K.M."/>
            <person name="Park H.-S."/>
            <person name="Perrone G."/>
            <person name="Piumi F."/>
            <person name="Punt P.J."/>
            <person name="Ram A.F."/>
            <person name="Ramon A."/>
            <person name="Rauscher S."/>
            <person name="Record E."/>
            <person name="Riano-Pachon D.M."/>
            <person name="Robert V."/>
            <person name="Roehrig J."/>
            <person name="Ruller R."/>
            <person name="Salamov A."/>
            <person name="Salih N.S."/>
            <person name="Samson R.A."/>
            <person name="Sandor E."/>
            <person name="Sanguinetti M."/>
            <person name="Schuetze T."/>
            <person name="Sepcic K."/>
            <person name="Shelest E."/>
            <person name="Sherlock G."/>
            <person name="Sophianopoulou V."/>
            <person name="Squina F.M."/>
            <person name="Sun H."/>
            <person name="Susca A."/>
            <person name="Todd R.B."/>
            <person name="Tsang A."/>
            <person name="Unkles S.E."/>
            <person name="van de Wiele N."/>
            <person name="van Rossen-Uffink D."/>
            <person name="Oliveira J.V."/>
            <person name="Vesth T.C."/>
            <person name="Visser J."/>
            <person name="Yu J.-H."/>
            <person name="Zhou M."/>
            <person name="Andersen M.R."/>
            <person name="Archer D.B."/>
            <person name="Baker S.E."/>
            <person name="Benoit I."/>
            <person name="Brakhage A.A."/>
            <person name="Braus G.H."/>
            <person name="Fischer R."/>
            <person name="Frisvad J.C."/>
            <person name="Goldman G.H."/>
            <person name="Houbraken J."/>
            <person name="Oakley B."/>
            <person name="Pocsi I."/>
            <person name="Scazzocchio C."/>
            <person name="Seiboth B."/>
            <person name="vanKuyk P.A."/>
            <person name="Wortman J."/>
            <person name="Dyer P.S."/>
            <person name="Grigoriev I.V."/>
        </authorList>
    </citation>
    <scope>NUCLEOTIDE SEQUENCE [LARGE SCALE GENOMIC DNA]</scope>
    <source>
        <strain evidence="2">CBS 101740 / IMI 381727 / IBT 21946</strain>
    </source>
</reference>
<organism evidence="1 2">
    <name type="scientific">Aspergillus brasiliensis (strain CBS 101740 / IMI 381727 / IBT 21946)</name>
    <dbReference type="NCBI Taxonomy" id="767769"/>
    <lineage>
        <taxon>Eukaryota</taxon>
        <taxon>Fungi</taxon>
        <taxon>Dikarya</taxon>
        <taxon>Ascomycota</taxon>
        <taxon>Pezizomycotina</taxon>
        <taxon>Eurotiomycetes</taxon>
        <taxon>Eurotiomycetidae</taxon>
        <taxon>Eurotiales</taxon>
        <taxon>Aspergillaceae</taxon>
        <taxon>Aspergillus</taxon>
        <taxon>Aspergillus subgen. Circumdati</taxon>
    </lineage>
</organism>
<dbReference type="OMA" id="MEGYAMV"/>
<protein>
    <recommendedName>
        <fullName evidence="3">EthD domain-containing protein</fullName>
    </recommendedName>
</protein>
<dbReference type="OrthoDB" id="4350068at2759"/>